<sequence length="135" mass="14547">MPGPPLQRKATSAGPHGRPPGREEHWPPGPKPKLAATAVTSRRGVAACSGPKGRDRLCADRRARRHRGSGRQRQAADAAANCAEFGHGCRRHRCVLREASSAGPRTPRGVASRRRRSVRGCGRVPPTTGRQAQER</sequence>
<dbReference type="AlphaFoldDB" id="A0A811RS96"/>
<accession>A0A811RS96</accession>
<dbReference type="EMBL" id="CAJGYO010000017">
    <property type="protein sequence ID" value="CAD6332687.1"/>
    <property type="molecule type" value="Genomic_DNA"/>
</dbReference>
<name>A0A811RS96_9POAL</name>
<proteinExistence type="predicted"/>
<feature type="region of interest" description="Disordered" evidence="1">
    <location>
        <begin position="1"/>
        <end position="74"/>
    </location>
</feature>
<reference evidence="2" key="1">
    <citation type="submission" date="2020-10" db="EMBL/GenBank/DDBJ databases">
        <authorList>
            <person name="Han B."/>
            <person name="Lu T."/>
            <person name="Zhao Q."/>
            <person name="Huang X."/>
            <person name="Zhao Y."/>
        </authorList>
    </citation>
    <scope>NUCLEOTIDE SEQUENCE</scope>
</reference>
<evidence type="ECO:0000313" key="3">
    <source>
        <dbReference type="Proteomes" id="UP000604825"/>
    </source>
</evidence>
<keyword evidence="3" id="KW-1185">Reference proteome</keyword>
<feature type="region of interest" description="Disordered" evidence="1">
    <location>
        <begin position="98"/>
        <end position="135"/>
    </location>
</feature>
<evidence type="ECO:0000313" key="2">
    <source>
        <dbReference type="EMBL" id="CAD6332687.1"/>
    </source>
</evidence>
<dbReference type="Proteomes" id="UP000604825">
    <property type="component" value="Unassembled WGS sequence"/>
</dbReference>
<gene>
    <name evidence="2" type="ORF">NCGR_LOCUS56785</name>
</gene>
<organism evidence="2 3">
    <name type="scientific">Miscanthus lutarioriparius</name>
    <dbReference type="NCBI Taxonomy" id="422564"/>
    <lineage>
        <taxon>Eukaryota</taxon>
        <taxon>Viridiplantae</taxon>
        <taxon>Streptophyta</taxon>
        <taxon>Embryophyta</taxon>
        <taxon>Tracheophyta</taxon>
        <taxon>Spermatophyta</taxon>
        <taxon>Magnoliopsida</taxon>
        <taxon>Liliopsida</taxon>
        <taxon>Poales</taxon>
        <taxon>Poaceae</taxon>
        <taxon>PACMAD clade</taxon>
        <taxon>Panicoideae</taxon>
        <taxon>Andropogonodae</taxon>
        <taxon>Andropogoneae</taxon>
        <taxon>Saccharinae</taxon>
        <taxon>Miscanthus</taxon>
    </lineage>
</organism>
<feature type="compositionally biased region" description="Basic and acidic residues" evidence="1">
    <location>
        <begin position="52"/>
        <end position="61"/>
    </location>
</feature>
<evidence type="ECO:0000256" key="1">
    <source>
        <dbReference type="SAM" id="MobiDB-lite"/>
    </source>
</evidence>
<comment type="caution">
    <text evidence="2">The sequence shown here is derived from an EMBL/GenBank/DDBJ whole genome shotgun (WGS) entry which is preliminary data.</text>
</comment>
<protein>
    <submittedName>
        <fullName evidence="2">Uncharacterized protein</fullName>
    </submittedName>
</protein>